<evidence type="ECO:0000256" key="1">
    <source>
        <dbReference type="SAM" id="MobiDB-lite"/>
    </source>
</evidence>
<organism evidence="2 3">
    <name type="scientific">Pseudomassariella vexata</name>
    <dbReference type="NCBI Taxonomy" id="1141098"/>
    <lineage>
        <taxon>Eukaryota</taxon>
        <taxon>Fungi</taxon>
        <taxon>Dikarya</taxon>
        <taxon>Ascomycota</taxon>
        <taxon>Pezizomycotina</taxon>
        <taxon>Sordariomycetes</taxon>
        <taxon>Xylariomycetidae</taxon>
        <taxon>Amphisphaeriales</taxon>
        <taxon>Pseudomassariaceae</taxon>
        <taxon>Pseudomassariella</taxon>
    </lineage>
</organism>
<dbReference type="InParanoid" id="A0A1Y2DK71"/>
<dbReference type="GeneID" id="63780998"/>
<reference evidence="2 3" key="1">
    <citation type="submission" date="2016-07" db="EMBL/GenBank/DDBJ databases">
        <title>Pervasive Adenine N6-methylation of Active Genes in Fungi.</title>
        <authorList>
            <consortium name="DOE Joint Genome Institute"/>
            <person name="Mondo S.J."/>
            <person name="Dannebaum R.O."/>
            <person name="Kuo R.C."/>
            <person name="Labutti K."/>
            <person name="Haridas S."/>
            <person name="Kuo A."/>
            <person name="Salamov A."/>
            <person name="Ahrendt S.R."/>
            <person name="Lipzen A."/>
            <person name="Sullivan W."/>
            <person name="Andreopoulos W.B."/>
            <person name="Clum A."/>
            <person name="Lindquist E."/>
            <person name="Daum C."/>
            <person name="Ramamoorthy G.K."/>
            <person name="Gryganskyi A."/>
            <person name="Culley D."/>
            <person name="Magnuson J.K."/>
            <person name="James T.Y."/>
            <person name="O'Malley M.A."/>
            <person name="Stajich J.E."/>
            <person name="Spatafora J.W."/>
            <person name="Visel A."/>
            <person name="Grigoriev I.V."/>
        </authorList>
    </citation>
    <scope>NUCLEOTIDE SEQUENCE [LARGE SCALE GENOMIC DNA]</scope>
    <source>
        <strain evidence="2 3">CBS 129021</strain>
    </source>
</reference>
<feature type="region of interest" description="Disordered" evidence="1">
    <location>
        <begin position="344"/>
        <end position="403"/>
    </location>
</feature>
<dbReference type="EMBL" id="MCFJ01000013">
    <property type="protein sequence ID" value="ORY59667.1"/>
    <property type="molecule type" value="Genomic_DNA"/>
</dbReference>
<keyword evidence="3" id="KW-1185">Reference proteome</keyword>
<comment type="caution">
    <text evidence="2">The sequence shown here is derived from an EMBL/GenBank/DDBJ whole genome shotgun (WGS) entry which is preliminary data.</text>
</comment>
<dbReference type="AlphaFoldDB" id="A0A1Y2DK71"/>
<evidence type="ECO:0000313" key="3">
    <source>
        <dbReference type="Proteomes" id="UP000193689"/>
    </source>
</evidence>
<feature type="compositionally biased region" description="Polar residues" evidence="1">
    <location>
        <begin position="351"/>
        <end position="364"/>
    </location>
</feature>
<feature type="compositionally biased region" description="Low complexity" evidence="1">
    <location>
        <begin position="365"/>
        <end position="395"/>
    </location>
</feature>
<protein>
    <submittedName>
        <fullName evidence="2">Uncharacterized protein</fullName>
    </submittedName>
</protein>
<name>A0A1Y2DK71_9PEZI</name>
<gene>
    <name evidence="2" type="ORF">BCR38DRAFT_498435</name>
</gene>
<evidence type="ECO:0000313" key="2">
    <source>
        <dbReference type="EMBL" id="ORY59667.1"/>
    </source>
</evidence>
<sequence>MKSFKVIAVAATGIMAFSPVICSAVLADVSATNIQLPTSSTMSIPVLAIPDATTPPHQIELLKRGKPTGELSKVAISTSIVSISTQSGTDASGLAYTTGPYQYTTTSITTSATHRGPAERTIHPYGYGNHSAHAYSTVISRTGASSAPDSFTVAPYGSSIAQSDGYPKPTGTGEASAQGGQSTVPYVNSTTQHHPHPYGTGSLQSYPTKSYPWWHPGPQSKSTSTSMSTAAISHDKRDGQVIQVTLTTKYTTFGTVTVTKTFESNGLTTQTYTGSIEVNSWTTVEDTTTMTRGAATVTATDVADETPPTTAPGPVSTSDAATLMTSMYGPGPVRTSETTMVLTATPYGQPPSLTAASESSQTSQPTGSETLPTTTTVPTTPSNTESAPASTSSGTEGAGSQGTDQSTLALLMAVAAAMAMVF</sequence>
<feature type="region of interest" description="Disordered" evidence="1">
    <location>
        <begin position="162"/>
        <end position="202"/>
    </location>
</feature>
<accession>A0A1Y2DK71</accession>
<proteinExistence type="predicted"/>
<dbReference type="Proteomes" id="UP000193689">
    <property type="component" value="Unassembled WGS sequence"/>
</dbReference>
<feature type="compositionally biased region" description="Polar residues" evidence="1">
    <location>
        <begin position="173"/>
        <end position="192"/>
    </location>
</feature>
<dbReference type="RefSeq" id="XP_040712241.1">
    <property type="nucleotide sequence ID" value="XM_040864786.1"/>
</dbReference>